<comment type="caution">
    <text evidence="2">The sequence shown here is derived from an EMBL/GenBank/DDBJ whole genome shotgun (WGS) entry which is preliminary data.</text>
</comment>
<protein>
    <submittedName>
        <fullName evidence="2">Uncharacterized protein</fullName>
    </submittedName>
</protein>
<evidence type="ECO:0000256" key="1">
    <source>
        <dbReference type="SAM" id="SignalP"/>
    </source>
</evidence>
<keyword evidence="1" id="KW-0732">Signal</keyword>
<evidence type="ECO:0000313" key="2">
    <source>
        <dbReference type="EMBL" id="MBB6093875.1"/>
    </source>
</evidence>
<accession>A0A841HPM8</accession>
<dbReference type="Proteomes" id="UP000588068">
    <property type="component" value="Unassembled WGS sequence"/>
</dbReference>
<proteinExistence type="predicted"/>
<feature type="signal peptide" evidence="1">
    <location>
        <begin position="1"/>
        <end position="23"/>
    </location>
</feature>
<keyword evidence="3" id="KW-1185">Reference proteome</keyword>
<sequence length="399" mass="43421">MKGFYPRALAGAVLAVVSATATAEFLVLDTEQKAASAVSAGIFTANQVEGLHAAFSGVALDFADLALRVVRAATTPEALLAAPAGVTINCSISGSVKARLTSTSPRALKLQWNDCVLTQYGRVRTFDGPMTLGLPTDNFRPQRLTSIRLGDDTDWFVERRRSEMPDQIDSSQTKYCLSLRGDIPTYDAYPSGIAAVITAAYTVDGYSDYQRVIEFPDGRPATVVTYKPVANNVRVRETRSQIESGMRDDWEIQFLGGTMAGEQSETGFGQWTQAFAFDRYRTRMIIDYAAWTMERSVNGNLKVDWAPVWGSGGCMSGWYSFRTRTPLIRNADLSVYDAGELVVNDSVTARFHSAGTVPADLPAPVNGMLLNLRVKNVGTFNYDVATPSEALVPVGKCVL</sequence>
<organism evidence="2 3">
    <name type="scientific">Povalibacter uvarum</name>
    <dbReference type="NCBI Taxonomy" id="732238"/>
    <lineage>
        <taxon>Bacteria</taxon>
        <taxon>Pseudomonadati</taxon>
        <taxon>Pseudomonadota</taxon>
        <taxon>Gammaproteobacteria</taxon>
        <taxon>Steroidobacterales</taxon>
        <taxon>Steroidobacteraceae</taxon>
        <taxon>Povalibacter</taxon>
    </lineage>
</organism>
<dbReference type="RefSeq" id="WP_184332647.1">
    <property type="nucleotide sequence ID" value="NZ_JACHHZ010000003.1"/>
</dbReference>
<feature type="chain" id="PRO_5033009135" evidence="1">
    <location>
        <begin position="24"/>
        <end position="399"/>
    </location>
</feature>
<name>A0A841HPM8_9GAMM</name>
<reference evidence="2 3" key="1">
    <citation type="submission" date="2020-08" db="EMBL/GenBank/DDBJ databases">
        <title>Genomic Encyclopedia of Type Strains, Phase IV (KMG-IV): sequencing the most valuable type-strain genomes for metagenomic binning, comparative biology and taxonomic classification.</title>
        <authorList>
            <person name="Goeker M."/>
        </authorList>
    </citation>
    <scope>NUCLEOTIDE SEQUENCE [LARGE SCALE GENOMIC DNA]</scope>
    <source>
        <strain evidence="2 3">DSM 26723</strain>
    </source>
</reference>
<dbReference type="EMBL" id="JACHHZ010000003">
    <property type="protein sequence ID" value="MBB6093875.1"/>
    <property type="molecule type" value="Genomic_DNA"/>
</dbReference>
<dbReference type="AlphaFoldDB" id="A0A841HPM8"/>
<gene>
    <name evidence="2" type="ORF">HNQ60_002756</name>
</gene>
<evidence type="ECO:0000313" key="3">
    <source>
        <dbReference type="Proteomes" id="UP000588068"/>
    </source>
</evidence>